<dbReference type="EC" id="2.5.1.3" evidence="10"/>
<evidence type="ECO:0000256" key="2">
    <source>
        <dbReference type="ARBA" id="ARBA00005165"/>
    </source>
</evidence>
<comment type="cofactor">
    <cofactor evidence="10">
        <name>Mg(2+)</name>
        <dbReference type="ChEBI" id="CHEBI:18420"/>
    </cofactor>
    <text evidence="10">Binds 1 Mg(2+) ion per subunit.</text>
</comment>
<comment type="similarity">
    <text evidence="10 11">Belongs to the thiamine-phosphate synthase family.</text>
</comment>
<feature type="binding site" evidence="10">
    <location>
        <position position="66"/>
    </location>
    <ligand>
        <name>4-amino-2-methyl-5-(diphosphooxymethyl)pyrimidine</name>
        <dbReference type="ChEBI" id="CHEBI:57841"/>
    </ligand>
</feature>
<evidence type="ECO:0000256" key="12">
    <source>
        <dbReference type="RuleBase" id="RU004253"/>
    </source>
</evidence>
<dbReference type="AlphaFoldDB" id="A0A1N6EXC1"/>
<evidence type="ECO:0000256" key="10">
    <source>
        <dbReference type="HAMAP-Rule" id="MF_00097"/>
    </source>
</evidence>
<dbReference type="InterPro" id="IPR034291">
    <property type="entry name" value="TMP_synthase"/>
</dbReference>
<feature type="binding site" evidence="10">
    <location>
        <position position="135"/>
    </location>
    <ligand>
        <name>4-amino-2-methyl-5-(diphosphooxymethyl)pyrimidine</name>
        <dbReference type="ChEBI" id="CHEBI:57841"/>
    </ligand>
</feature>
<dbReference type="GO" id="GO:0009228">
    <property type="term" value="P:thiamine biosynthetic process"/>
    <property type="evidence" value="ECO:0007669"/>
    <property type="project" value="UniProtKB-KW"/>
</dbReference>
<evidence type="ECO:0000256" key="1">
    <source>
        <dbReference type="ARBA" id="ARBA00003814"/>
    </source>
</evidence>
<feature type="binding site" evidence="10">
    <location>
        <position position="86"/>
    </location>
    <ligand>
        <name>Mg(2+)</name>
        <dbReference type="ChEBI" id="CHEBI:18420"/>
    </ligand>
</feature>
<dbReference type="GO" id="GO:0004789">
    <property type="term" value="F:thiamine-phosphate diphosphorylase activity"/>
    <property type="evidence" value="ECO:0007669"/>
    <property type="project" value="UniProtKB-UniRule"/>
</dbReference>
<name>A0A1N6EXC1_9GAMM</name>
<evidence type="ECO:0000313" key="15">
    <source>
        <dbReference type="Proteomes" id="UP000198461"/>
    </source>
</evidence>
<dbReference type="InterPro" id="IPR036206">
    <property type="entry name" value="ThiamineP_synth_sf"/>
</dbReference>
<dbReference type="FunFam" id="3.20.20.70:FF:000096">
    <property type="entry name" value="Thiamine-phosphate synthase"/>
    <property type="match status" value="1"/>
</dbReference>
<dbReference type="Pfam" id="PF02581">
    <property type="entry name" value="TMP-TENI"/>
    <property type="match status" value="1"/>
</dbReference>
<dbReference type="OrthoDB" id="9789949at2"/>
<comment type="catalytic activity">
    <reaction evidence="7 10 11">
        <text>4-methyl-5-(2-phosphooxyethyl)-thiazole + 4-amino-2-methyl-5-(diphosphooxymethyl)pyrimidine + H(+) = thiamine phosphate + diphosphate</text>
        <dbReference type="Rhea" id="RHEA:22328"/>
        <dbReference type="ChEBI" id="CHEBI:15378"/>
        <dbReference type="ChEBI" id="CHEBI:33019"/>
        <dbReference type="ChEBI" id="CHEBI:37575"/>
        <dbReference type="ChEBI" id="CHEBI:57841"/>
        <dbReference type="ChEBI" id="CHEBI:58296"/>
        <dbReference type="EC" id="2.5.1.3"/>
    </reaction>
</comment>
<feature type="domain" description="Thiamine phosphate synthase/TenI" evidence="13">
    <location>
        <begin position="4"/>
        <end position="184"/>
    </location>
</feature>
<keyword evidence="6 10" id="KW-0784">Thiamine biosynthesis</keyword>
<keyword evidence="5 10" id="KW-0460">Magnesium</keyword>
<protein>
    <recommendedName>
        <fullName evidence="10">Thiamine-phosphate synthase</fullName>
        <shortName evidence="10">TP synthase</shortName>
        <shortName evidence="10">TPS</shortName>
        <ecNumber evidence="10">2.5.1.3</ecNumber>
    </recommendedName>
    <alternativeName>
        <fullName evidence="10">Thiamine-phosphate pyrophosphorylase</fullName>
        <shortName evidence="10">TMP pyrophosphorylase</shortName>
        <shortName evidence="10">TMP-PPase</shortName>
    </alternativeName>
</protein>
<accession>A0A1N6EXC1</accession>
<gene>
    <name evidence="10" type="primary">thiE</name>
    <name evidence="14" type="ORF">SAMN05443662_0816</name>
</gene>
<evidence type="ECO:0000256" key="7">
    <source>
        <dbReference type="ARBA" id="ARBA00047334"/>
    </source>
</evidence>
<dbReference type="HAMAP" id="MF_00097">
    <property type="entry name" value="TMP_synthase"/>
    <property type="match status" value="1"/>
</dbReference>
<evidence type="ECO:0000256" key="5">
    <source>
        <dbReference type="ARBA" id="ARBA00022842"/>
    </source>
</evidence>
<dbReference type="GO" id="GO:0000287">
    <property type="term" value="F:magnesium ion binding"/>
    <property type="evidence" value="ECO:0007669"/>
    <property type="project" value="UniProtKB-UniRule"/>
</dbReference>
<comment type="catalytic activity">
    <reaction evidence="8 10 11">
        <text>2-(2-carboxy-4-methylthiazol-5-yl)ethyl phosphate + 4-amino-2-methyl-5-(diphosphooxymethyl)pyrimidine + 2 H(+) = thiamine phosphate + CO2 + diphosphate</text>
        <dbReference type="Rhea" id="RHEA:47848"/>
        <dbReference type="ChEBI" id="CHEBI:15378"/>
        <dbReference type="ChEBI" id="CHEBI:16526"/>
        <dbReference type="ChEBI" id="CHEBI:33019"/>
        <dbReference type="ChEBI" id="CHEBI:37575"/>
        <dbReference type="ChEBI" id="CHEBI:57841"/>
        <dbReference type="ChEBI" id="CHEBI:62890"/>
        <dbReference type="EC" id="2.5.1.3"/>
    </reaction>
</comment>
<keyword evidence="15" id="KW-1185">Reference proteome</keyword>
<feature type="binding site" evidence="10">
    <location>
        <begin position="132"/>
        <end position="134"/>
    </location>
    <ligand>
        <name>2-[(2R,5Z)-2-carboxy-4-methylthiazol-5(2H)-ylidene]ethyl phosphate</name>
        <dbReference type="ChEBI" id="CHEBI:62899"/>
    </ligand>
</feature>
<feature type="binding site" evidence="10">
    <location>
        <begin position="34"/>
        <end position="38"/>
    </location>
    <ligand>
        <name>4-amino-2-methyl-5-(diphosphooxymethyl)pyrimidine</name>
        <dbReference type="ChEBI" id="CHEBI:57841"/>
    </ligand>
</feature>
<dbReference type="CDD" id="cd00564">
    <property type="entry name" value="TMP_TenI"/>
    <property type="match status" value="1"/>
</dbReference>
<feature type="binding site" evidence="10">
    <location>
        <position position="162"/>
    </location>
    <ligand>
        <name>2-[(2R,5Z)-2-carboxy-4-methylthiazol-5(2H)-ylidene]ethyl phosphate</name>
        <dbReference type="ChEBI" id="CHEBI:62899"/>
    </ligand>
</feature>
<dbReference type="Proteomes" id="UP000198461">
    <property type="component" value="Unassembled WGS sequence"/>
</dbReference>
<dbReference type="PANTHER" id="PTHR20857">
    <property type="entry name" value="THIAMINE-PHOSPHATE PYROPHOSPHORYLASE"/>
    <property type="match status" value="1"/>
</dbReference>
<comment type="function">
    <text evidence="1 10">Condenses 4-methyl-5-(beta-hydroxyethyl)thiazole monophosphate (THZ-P) and 2-methyl-4-amino-5-hydroxymethyl pyrimidine pyrophosphate (HMP-PP) to form thiamine monophosphate (TMP).</text>
</comment>
<evidence type="ECO:0000256" key="8">
    <source>
        <dbReference type="ARBA" id="ARBA00047851"/>
    </source>
</evidence>
<evidence type="ECO:0000256" key="3">
    <source>
        <dbReference type="ARBA" id="ARBA00022679"/>
    </source>
</evidence>
<comment type="catalytic activity">
    <reaction evidence="9 10 11">
        <text>2-[(2R,5Z)-2-carboxy-4-methylthiazol-5(2H)-ylidene]ethyl phosphate + 4-amino-2-methyl-5-(diphosphooxymethyl)pyrimidine + 2 H(+) = thiamine phosphate + CO2 + diphosphate</text>
        <dbReference type="Rhea" id="RHEA:47844"/>
        <dbReference type="ChEBI" id="CHEBI:15378"/>
        <dbReference type="ChEBI" id="CHEBI:16526"/>
        <dbReference type="ChEBI" id="CHEBI:33019"/>
        <dbReference type="ChEBI" id="CHEBI:37575"/>
        <dbReference type="ChEBI" id="CHEBI:57841"/>
        <dbReference type="ChEBI" id="CHEBI:62899"/>
        <dbReference type="EC" id="2.5.1.3"/>
    </reaction>
</comment>
<dbReference type="RefSeq" id="WP_074201117.1">
    <property type="nucleotide sequence ID" value="NZ_FSRE01000002.1"/>
</dbReference>
<evidence type="ECO:0000313" key="14">
    <source>
        <dbReference type="EMBL" id="SIN87678.1"/>
    </source>
</evidence>
<evidence type="ECO:0000256" key="4">
    <source>
        <dbReference type="ARBA" id="ARBA00022723"/>
    </source>
</evidence>
<dbReference type="EMBL" id="FSRE01000002">
    <property type="protein sequence ID" value="SIN87678.1"/>
    <property type="molecule type" value="Genomic_DNA"/>
</dbReference>
<dbReference type="Gene3D" id="3.20.20.70">
    <property type="entry name" value="Aldolase class I"/>
    <property type="match status" value="1"/>
</dbReference>
<evidence type="ECO:0000256" key="9">
    <source>
        <dbReference type="ARBA" id="ARBA00047883"/>
    </source>
</evidence>
<evidence type="ECO:0000256" key="6">
    <source>
        <dbReference type="ARBA" id="ARBA00022977"/>
    </source>
</evidence>
<dbReference type="NCBIfam" id="TIGR00693">
    <property type="entry name" value="thiE"/>
    <property type="match status" value="1"/>
</dbReference>
<evidence type="ECO:0000256" key="11">
    <source>
        <dbReference type="RuleBase" id="RU003826"/>
    </source>
</evidence>
<dbReference type="GO" id="GO:0005737">
    <property type="term" value="C:cytoplasm"/>
    <property type="evidence" value="ECO:0007669"/>
    <property type="project" value="TreeGrafter"/>
</dbReference>
<dbReference type="InterPro" id="IPR013785">
    <property type="entry name" value="Aldolase_TIM"/>
</dbReference>
<dbReference type="GO" id="GO:0009229">
    <property type="term" value="P:thiamine diphosphate biosynthetic process"/>
    <property type="evidence" value="ECO:0007669"/>
    <property type="project" value="UniProtKB-UniRule"/>
</dbReference>
<organism evidence="14 15">
    <name type="scientific">Sulfurivirga caldicuralii</name>
    <dbReference type="NCBI Taxonomy" id="364032"/>
    <lineage>
        <taxon>Bacteria</taxon>
        <taxon>Pseudomonadati</taxon>
        <taxon>Pseudomonadota</taxon>
        <taxon>Gammaproteobacteria</taxon>
        <taxon>Thiotrichales</taxon>
        <taxon>Piscirickettsiaceae</taxon>
        <taxon>Sulfurivirga</taxon>
    </lineage>
</organism>
<keyword evidence="3 10" id="KW-0808">Transferase</keyword>
<proteinExistence type="inferred from homology"/>
<reference evidence="14 15" key="1">
    <citation type="submission" date="2016-11" db="EMBL/GenBank/DDBJ databases">
        <authorList>
            <person name="Jaros S."/>
            <person name="Januszkiewicz K."/>
            <person name="Wedrychowicz H."/>
        </authorList>
    </citation>
    <scope>NUCLEOTIDE SEQUENCE [LARGE SCALE GENOMIC DNA]</scope>
    <source>
        <strain evidence="14 15">DSM 17737</strain>
    </source>
</reference>
<dbReference type="PANTHER" id="PTHR20857:SF15">
    <property type="entry name" value="THIAMINE-PHOSPHATE SYNTHASE"/>
    <property type="match status" value="1"/>
</dbReference>
<sequence>MRGLYAITDPYLTPGQQLFEAVEAALRGGVSYLQYRDKLHEAGDRLRIAQELRALCYDYGAWFIVNDDVALTKAVQAHGVHLGREDMPLEEARELLDPDTLIGVSCYNDLARARAAQNAGADYVAFGRFFASRTKPQAQPASLETLRQARAELTIPVVAIGGITTENADVVIDAGADVVAVIQGLFAQPDIEATARQFCQLFQKS</sequence>
<dbReference type="SUPFAM" id="SSF51391">
    <property type="entry name" value="Thiamin phosphate synthase"/>
    <property type="match status" value="1"/>
</dbReference>
<dbReference type="STRING" id="364032.SAMN05443662_0816"/>
<keyword evidence="4 10" id="KW-0479">Metal-binding</keyword>
<comment type="caution">
    <text evidence="10">Lacks conserved residue(s) required for the propagation of feature annotation.</text>
</comment>
<dbReference type="UniPathway" id="UPA00060">
    <property type="reaction ID" value="UER00141"/>
</dbReference>
<feature type="binding site" evidence="10">
    <location>
        <position position="105"/>
    </location>
    <ligand>
        <name>4-amino-2-methyl-5-(diphosphooxymethyl)pyrimidine</name>
        <dbReference type="ChEBI" id="CHEBI:57841"/>
    </ligand>
</feature>
<comment type="pathway">
    <text evidence="2 10 12">Cofactor biosynthesis; thiamine diphosphate biosynthesis; thiamine phosphate from 4-amino-2-methyl-5-diphosphomethylpyrimidine and 4-methyl-5-(2-phosphoethyl)-thiazole: step 1/1.</text>
</comment>
<evidence type="ECO:0000259" key="13">
    <source>
        <dbReference type="Pfam" id="PF02581"/>
    </source>
</evidence>
<feature type="binding site" evidence="10">
    <location>
        <position position="67"/>
    </location>
    <ligand>
        <name>Mg(2+)</name>
        <dbReference type="ChEBI" id="CHEBI:18420"/>
    </ligand>
</feature>
<dbReference type="InterPro" id="IPR022998">
    <property type="entry name" value="ThiamineP_synth_TenI"/>
</dbReference>